<sequence>MALELALLTPVLIAFMMLMVGVGRMVEAQSQIDGAARDGARAASVGRTRGDAVAFADRASRETLKTRDWCQGGPRVGPDLSEWAPGGQVTVTVTCDVDLGGMTLIGLPGSKTMTGTATVPLDTYRRID</sequence>
<comment type="caution">
    <text evidence="2">The sequence shown here is derived from an EMBL/GenBank/DDBJ whole genome shotgun (WGS) entry which is preliminary data.</text>
</comment>
<accession>A0ABR7LIN7</accession>
<feature type="domain" description="TadE-like" evidence="1">
    <location>
        <begin position="2"/>
        <end position="41"/>
    </location>
</feature>
<dbReference type="EMBL" id="JABVEC010000002">
    <property type="protein sequence ID" value="MBC6464707.1"/>
    <property type="molecule type" value="Genomic_DNA"/>
</dbReference>
<keyword evidence="3" id="KW-1185">Reference proteome</keyword>
<name>A0ABR7LIN7_9ACTN</name>
<evidence type="ECO:0000313" key="3">
    <source>
        <dbReference type="Proteomes" id="UP000805614"/>
    </source>
</evidence>
<protein>
    <submittedName>
        <fullName evidence="2">Pilus assembly protein</fullName>
    </submittedName>
</protein>
<gene>
    <name evidence="2" type="ORF">HKK74_04240</name>
</gene>
<evidence type="ECO:0000313" key="2">
    <source>
        <dbReference type="EMBL" id="MBC6464707.1"/>
    </source>
</evidence>
<dbReference type="Proteomes" id="UP000805614">
    <property type="component" value="Unassembled WGS sequence"/>
</dbReference>
<dbReference type="InterPro" id="IPR012495">
    <property type="entry name" value="TadE-like_dom"/>
</dbReference>
<organism evidence="2 3">
    <name type="scientific">Actinomadura alba</name>
    <dbReference type="NCBI Taxonomy" id="406431"/>
    <lineage>
        <taxon>Bacteria</taxon>
        <taxon>Bacillati</taxon>
        <taxon>Actinomycetota</taxon>
        <taxon>Actinomycetes</taxon>
        <taxon>Streptosporangiales</taxon>
        <taxon>Thermomonosporaceae</taxon>
        <taxon>Actinomadura</taxon>
    </lineage>
</organism>
<evidence type="ECO:0000259" key="1">
    <source>
        <dbReference type="Pfam" id="PF07811"/>
    </source>
</evidence>
<dbReference type="Pfam" id="PF07811">
    <property type="entry name" value="TadE"/>
    <property type="match status" value="1"/>
</dbReference>
<proteinExistence type="predicted"/>
<reference evidence="2 3" key="1">
    <citation type="submission" date="2020-06" db="EMBL/GenBank/DDBJ databases">
        <title>Actinomadura xiongansis sp. nov., isolated from soil of Baiyangdian.</title>
        <authorList>
            <person name="Zhang X."/>
        </authorList>
    </citation>
    <scope>NUCLEOTIDE SEQUENCE [LARGE SCALE GENOMIC DNA]</scope>
    <source>
        <strain evidence="2 3">HBUM206468</strain>
    </source>
</reference>